<dbReference type="OrthoDB" id="3830014at2759"/>
<accession>A0A178ZP59</accession>
<dbReference type="Gene3D" id="3.30.70.100">
    <property type="match status" value="1"/>
</dbReference>
<reference evidence="2 3" key="1">
    <citation type="submission" date="2016-04" db="EMBL/GenBank/DDBJ databases">
        <title>Draft genome of Fonsecaea erecta CBS 125763.</title>
        <authorList>
            <person name="Weiss V.A."/>
            <person name="Vicente V.A."/>
            <person name="Raittz R.T."/>
            <person name="Moreno L.F."/>
            <person name="De Souza E.M."/>
            <person name="Pedrosa F.O."/>
            <person name="Steffens M.B."/>
            <person name="Faoro H."/>
            <person name="Tadra-Sfeir M.Z."/>
            <person name="Najafzadeh M.J."/>
            <person name="Felipe M.S."/>
            <person name="Teixeira M."/>
            <person name="Sun J."/>
            <person name="Xi L."/>
            <person name="Gomes R."/>
            <person name="De Azevedo C.M."/>
            <person name="Salgado C.G."/>
            <person name="Da Silva M.B."/>
            <person name="Nascimento M.F."/>
            <person name="Queiroz-Telles F."/>
            <person name="Attili D.S."/>
            <person name="Gorbushina A."/>
        </authorList>
    </citation>
    <scope>NUCLEOTIDE SEQUENCE [LARGE SCALE GENOMIC DNA]</scope>
    <source>
        <strain evidence="2 3">CBS 125763</strain>
    </source>
</reference>
<dbReference type="InterPro" id="IPR013097">
    <property type="entry name" value="Dabb"/>
</dbReference>
<dbReference type="RefSeq" id="XP_018694975.1">
    <property type="nucleotide sequence ID" value="XM_018835325.1"/>
</dbReference>
<dbReference type="Proteomes" id="UP000078343">
    <property type="component" value="Unassembled WGS sequence"/>
</dbReference>
<dbReference type="SMART" id="SM00886">
    <property type="entry name" value="Dabb"/>
    <property type="match status" value="1"/>
</dbReference>
<name>A0A178ZP59_9EURO</name>
<dbReference type="PROSITE" id="PS51502">
    <property type="entry name" value="S_R_A_B_BARREL"/>
    <property type="match status" value="1"/>
</dbReference>
<evidence type="ECO:0000313" key="2">
    <source>
        <dbReference type="EMBL" id="OAP61608.1"/>
    </source>
</evidence>
<sequence length="103" mass="12135">MATQRMTFFKVFDPQAHSDDLIQKYNILRETNKKDGKPYIRSIIAKPTIANRLDNGYNFVAITTFDSLEDLEFYDKECPAHKKLKEFSNEVTERPPQSVWIYL</sequence>
<dbReference type="AlphaFoldDB" id="A0A178ZP59"/>
<dbReference type="Pfam" id="PF07876">
    <property type="entry name" value="Dabb"/>
    <property type="match status" value="1"/>
</dbReference>
<evidence type="ECO:0000259" key="1">
    <source>
        <dbReference type="PROSITE" id="PS51502"/>
    </source>
</evidence>
<dbReference type="EMBL" id="LVYI01000003">
    <property type="protein sequence ID" value="OAP61608.1"/>
    <property type="molecule type" value="Genomic_DNA"/>
</dbReference>
<keyword evidence="3" id="KW-1185">Reference proteome</keyword>
<dbReference type="GeneID" id="30007980"/>
<dbReference type="InterPro" id="IPR011008">
    <property type="entry name" value="Dimeric_a/b-barrel"/>
</dbReference>
<protein>
    <recommendedName>
        <fullName evidence="1">Stress-response A/B barrel domain-containing protein</fullName>
    </recommendedName>
</protein>
<gene>
    <name evidence="2" type="ORF">AYL99_03811</name>
</gene>
<comment type="caution">
    <text evidence="2">The sequence shown here is derived from an EMBL/GenBank/DDBJ whole genome shotgun (WGS) entry which is preliminary data.</text>
</comment>
<evidence type="ECO:0000313" key="3">
    <source>
        <dbReference type="Proteomes" id="UP000078343"/>
    </source>
</evidence>
<dbReference type="SUPFAM" id="SSF54909">
    <property type="entry name" value="Dimeric alpha+beta barrel"/>
    <property type="match status" value="1"/>
</dbReference>
<feature type="domain" description="Stress-response A/B barrel" evidence="1">
    <location>
        <begin position="3"/>
        <end position="103"/>
    </location>
</feature>
<organism evidence="2 3">
    <name type="scientific">Fonsecaea erecta</name>
    <dbReference type="NCBI Taxonomy" id="1367422"/>
    <lineage>
        <taxon>Eukaryota</taxon>
        <taxon>Fungi</taxon>
        <taxon>Dikarya</taxon>
        <taxon>Ascomycota</taxon>
        <taxon>Pezizomycotina</taxon>
        <taxon>Eurotiomycetes</taxon>
        <taxon>Chaetothyriomycetidae</taxon>
        <taxon>Chaetothyriales</taxon>
        <taxon>Herpotrichiellaceae</taxon>
        <taxon>Fonsecaea</taxon>
    </lineage>
</organism>
<proteinExistence type="predicted"/>